<keyword evidence="20" id="KW-1185">Reference proteome</keyword>
<dbReference type="PANTHER" id="PTHR10903:SF135">
    <property type="entry name" value="TRANSLOCASE OF CHLOROPLAST 120, CHLOROPLASTIC-RELATED"/>
    <property type="match status" value="1"/>
</dbReference>
<evidence type="ECO:0000256" key="3">
    <source>
        <dbReference type="ARBA" id="ARBA00022448"/>
    </source>
</evidence>
<accession>A0A4Y7Q546</accession>
<keyword evidence="12" id="KW-0653">Protein transport</keyword>
<evidence type="ECO:0000259" key="18">
    <source>
        <dbReference type="Pfam" id="PF04548"/>
    </source>
</evidence>
<dbReference type="Proteomes" id="UP000294933">
    <property type="component" value="Unassembled WGS sequence"/>
</dbReference>
<name>A0A4Y7Q546_9AGAM</name>
<evidence type="ECO:0000313" key="20">
    <source>
        <dbReference type="Proteomes" id="UP000294933"/>
    </source>
</evidence>
<evidence type="ECO:0000256" key="9">
    <source>
        <dbReference type="ARBA" id="ARBA00022801"/>
    </source>
</evidence>
<dbReference type="Gene3D" id="3.40.50.300">
    <property type="entry name" value="P-loop containing nucleotide triphosphate hydrolases"/>
    <property type="match status" value="3"/>
</dbReference>
<keyword evidence="10" id="KW-1002">Plastid outer membrane</keyword>
<evidence type="ECO:0000256" key="13">
    <source>
        <dbReference type="ARBA" id="ARBA00022989"/>
    </source>
</evidence>
<keyword evidence="7" id="KW-0479">Metal-binding</keyword>
<evidence type="ECO:0000256" key="16">
    <source>
        <dbReference type="ARBA" id="ARBA00024013"/>
    </source>
</evidence>
<dbReference type="GO" id="GO:0046872">
    <property type="term" value="F:metal ion binding"/>
    <property type="evidence" value="ECO:0007669"/>
    <property type="project" value="UniProtKB-KW"/>
</dbReference>
<organism evidence="19 20">
    <name type="scientific">Rickenella mellea</name>
    <dbReference type="NCBI Taxonomy" id="50990"/>
    <lineage>
        <taxon>Eukaryota</taxon>
        <taxon>Fungi</taxon>
        <taxon>Dikarya</taxon>
        <taxon>Basidiomycota</taxon>
        <taxon>Agaricomycotina</taxon>
        <taxon>Agaricomycetes</taxon>
        <taxon>Hymenochaetales</taxon>
        <taxon>Rickenellaceae</taxon>
        <taxon>Rickenella</taxon>
    </lineage>
</organism>
<dbReference type="InterPro" id="IPR045058">
    <property type="entry name" value="GIMA/IAN/Toc"/>
</dbReference>
<reference evidence="19 20" key="1">
    <citation type="submission" date="2018-06" db="EMBL/GenBank/DDBJ databases">
        <title>A transcriptomic atlas of mushroom development highlights an independent origin of complex multicellularity.</title>
        <authorList>
            <consortium name="DOE Joint Genome Institute"/>
            <person name="Krizsan K."/>
            <person name="Almasi E."/>
            <person name="Merenyi Z."/>
            <person name="Sahu N."/>
            <person name="Viragh M."/>
            <person name="Koszo T."/>
            <person name="Mondo S."/>
            <person name="Kiss B."/>
            <person name="Balint B."/>
            <person name="Kues U."/>
            <person name="Barry K."/>
            <person name="Hegedus J.C."/>
            <person name="Henrissat B."/>
            <person name="Johnson J."/>
            <person name="Lipzen A."/>
            <person name="Ohm R."/>
            <person name="Nagy I."/>
            <person name="Pangilinan J."/>
            <person name="Yan J."/>
            <person name="Xiong Y."/>
            <person name="Grigoriev I.V."/>
            <person name="Hibbett D.S."/>
            <person name="Nagy L.G."/>
        </authorList>
    </citation>
    <scope>NUCLEOTIDE SEQUENCE [LARGE SCALE GENOMIC DNA]</scope>
    <source>
        <strain evidence="19 20">SZMC22713</strain>
    </source>
</reference>
<keyword evidence="9" id="KW-0378">Hydrolase</keyword>
<dbReference type="EMBL" id="ML170174">
    <property type="protein sequence ID" value="TDL22515.1"/>
    <property type="molecule type" value="Genomic_DNA"/>
</dbReference>
<evidence type="ECO:0000256" key="7">
    <source>
        <dbReference type="ARBA" id="ARBA00022723"/>
    </source>
</evidence>
<dbReference type="InterPro" id="IPR027417">
    <property type="entry name" value="P-loop_NTPase"/>
</dbReference>
<evidence type="ECO:0000256" key="1">
    <source>
        <dbReference type="ARBA" id="ARBA00001946"/>
    </source>
</evidence>
<keyword evidence="15" id="KW-0472">Membrane</keyword>
<feature type="domain" description="AIG1-type G" evidence="18">
    <location>
        <begin position="11"/>
        <end position="107"/>
    </location>
</feature>
<evidence type="ECO:0000313" key="19">
    <source>
        <dbReference type="EMBL" id="TDL22515.1"/>
    </source>
</evidence>
<evidence type="ECO:0000256" key="11">
    <source>
        <dbReference type="ARBA" id="ARBA00022842"/>
    </source>
</evidence>
<evidence type="ECO:0000256" key="17">
    <source>
        <dbReference type="SAM" id="MobiDB-lite"/>
    </source>
</evidence>
<dbReference type="GO" id="GO:0015031">
    <property type="term" value="P:protein transport"/>
    <property type="evidence" value="ECO:0007669"/>
    <property type="project" value="UniProtKB-KW"/>
</dbReference>
<dbReference type="CDD" id="cd00882">
    <property type="entry name" value="Ras_like_GTPase"/>
    <property type="match status" value="2"/>
</dbReference>
<dbReference type="GO" id="GO:0005525">
    <property type="term" value="F:GTP binding"/>
    <property type="evidence" value="ECO:0007669"/>
    <property type="project" value="UniProtKB-KW"/>
</dbReference>
<evidence type="ECO:0000256" key="8">
    <source>
        <dbReference type="ARBA" id="ARBA00022741"/>
    </source>
</evidence>
<comment type="subcellular location">
    <subcellularLocation>
        <location evidence="2">Membrane</location>
        <topology evidence="2">Single-pass membrane protein</topology>
    </subcellularLocation>
    <subcellularLocation>
        <location evidence="16">Plastid</location>
        <location evidence="16">Chloroplast outer membrane</location>
    </subcellularLocation>
</comment>
<feature type="domain" description="AIG1-type G" evidence="18">
    <location>
        <begin position="503"/>
        <end position="640"/>
    </location>
</feature>
<dbReference type="InterPro" id="IPR006703">
    <property type="entry name" value="G_AIG1"/>
</dbReference>
<evidence type="ECO:0000256" key="10">
    <source>
        <dbReference type="ARBA" id="ARBA00022805"/>
    </source>
</evidence>
<comment type="cofactor">
    <cofactor evidence="1">
        <name>Mg(2+)</name>
        <dbReference type="ChEBI" id="CHEBI:18420"/>
    </cofactor>
</comment>
<evidence type="ECO:0000256" key="15">
    <source>
        <dbReference type="ARBA" id="ARBA00023136"/>
    </source>
</evidence>
<keyword evidence="11" id="KW-0460">Magnesium</keyword>
<protein>
    <recommendedName>
        <fullName evidence="18">AIG1-type G domain-containing protein</fullName>
    </recommendedName>
</protein>
<evidence type="ECO:0000256" key="6">
    <source>
        <dbReference type="ARBA" id="ARBA00022692"/>
    </source>
</evidence>
<evidence type="ECO:0000256" key="14">
    <source>
        <dbReference type="ARBA" id="ARBA00023134"/>
    </source>
</evidence>
<keyword evidence="3" id="KW-0813">Transport</keyword>
<dbReference type="SUPFAM" id="SSF52540">
    <property type="entry name" value="P-loop containing nucleoside triphosphate hydrolases"/>
    <property type="match status" value="2"/>
</dbReference>
<dbReference type="GO" id="GO:0016020">
    <property type="term" value="C:membrane"/>
    <property type="evidence" value="ECO:0007669"/>
    <property type="project" value="UniProtKB-SubCell"/>
</dbReference>
<dbReference type="PANTHER" id="PTHR10903">
    <property type="entry name" value="GTPASE, IMAP FAMILY MEMBER-RELATED"/>
    <property type="match status" value="1"/>
</dbReference>
<evidence type="ECO:0000256" key="5">
    <source>
        <dbReference type="ARBA" id="ARBA00022640"/>
    </source>
</evidence>
<keyword evidence="8" id="KW-0547">Nucleotide-binding</keyword>
<keyword evidence="5" id="KW-0934">Plastid</keyword>
<keyword evidence="13" id="KW-1133">Transmembrane helix</keyword>
<dbReference type="AlphaFoldDB" id="A0A4Y7Q546"/>
<gene>
    <name evidence="19" type="ORF">BD410DRAFT_748191</name>
</gene>
<dbReference type="OrthoDB" id="3222645at2759"/>
<dbReference type="VEuPathDB" id="FungiDB:BD410DRAFT_748191"/>
<keyword evidence="4" id="KW-0150">Chloroplast</keyword>
<dbReference type="STRING" id="50990.A0A4Y7Q546"/>
<evidence type="ECO:0000256" key="12">
    <source>
        <dbReference type="ARBA" id="ARBA00022927"/>
    </source>
</evidence>
<evidence type="ECO:0000256" key="4">
    <source>
        <dbReference type="ARBA" id="ARBA00022528"/>
    </source>
</evidence>
<feature type="compositionally biased region" description="Basic and acidic residues" evidence="17">
    <location>
        <begin position="479"/>
        <end position="488"/>
    </location>
</feature>
<sequence>MAGFEPSTNIIVIAGSAGVGKTTFINALAPHANFGTGTDTSPCTRNIQDVRACVDGVEVVLVDTPGFEHTFTTHEAVWKSIYDWLEASDTGDLPLLSVIYLHRMSELRSSGSSFEQMQMLRRLCDTAAFSSVALVTTMLSGDQDIGLVESTQEEQMRNPSGFWKALIDRGAGWDRFDGSAESASRIVKRLLNDAVQPLYISLQPQTCTTSAAPGIQRTDGSRDVSVTLRMTQTVRKLRRAIINAPFLPISQTRSEPGTKLIVVFGSSSDGKPFINDLVPHPKFSHLGVSSRTQVSFRVNLDGIDIVVVDTPGFKDSNVPDFIALGIMAQWLSANINRYCAEHQLLGVIYDSSLGNDRLNTKPTRWRRLFRRHSSSSSAIIATIPLSSVEGLRQSHRDHQVSMTSEKWKTLLRNNYSLVRRKPVPKLVKYIVKALDGEVTPFTIDANSTNLTTRRSKETDDEEQHDLSRDSVASAINNPKTDRTSKDTDLVGNALNSSSPKKSIYIMGPTGAGKTSFINAVTQSQYTTSSGLRSSTNSLQESTLILHGETITLVDTPGFDDTRDLSDMAILEMIGRSMTQEGNDVVGILYLHRISDNKIGGTATRQFRFLQAICGDAFWRIILVTTMGDSLPQAMYDERVQELSSSRDWWRRLVEGGSEIMDYDGSHESGVKIVDTLLTSASKEDKRLALQVELQHGMSIYSTSAATQAIL</sequence>
<feature type="region of interest" description="Disordered" evidence="17">
    <location>
        <begin position="450"/>
        <end position="493"/>
    </location>
</feature>
<keyword evidence="6" id="KW-0812">Transmembrane</keyword>
<dbReference type="Pfam" id="PF04548">
    <property type="entry name" value="AIG1"/>
    <property type="match status" value="2"/>
</dbReference>
<keyword evidence="14" id="KW-0342">GTP-binding</keyword>
<proteinExistence type="predicted"/>
<dbReference type="GO" id="GO:0016787">
    <property type="term" value="F:hydrolase activity"/>
    <property type="evidence" value="ECO:0007669"/>
    <property type="project" value="UniProtKB-KW"/>
</dbReference>
<evidence type="ECO:0000256" key="2">
    <source>
        <dbReference type="ARBA" id="ARBA00004167"/>
    </source>
</evidence>